<keyword evidence="4" id="KW-1185">Reference proteome</keyword>
<dbReference type="Pfam" id="PF10099">
    <property type="entry name" value="RskA_C"/>
    <property type="match status" value="1"/>
</dbReference>
<name>A0A5M6CHE3_9BACT</name>
<dbReference type="AlphaFoldDB" id="A0A5M6CHE3"/>
<proteinExistence type="predicted"/>
<dbReference type="RefSeq" id="WP_150032308.1">
    <property type="nucleotide sequence ID" value="NZ_VWSH01000002.1"/>
</dbReference>
<accession>A0A5M6CHE3</accession>
<organism evidence="3 4">
    <name type="scientific">Taibaiella lutea</name>
    <dbReference type="NCBI Taxonomy" id="2608001"/>
    <lineage>
        <taxon>Bacteria</taxon>
        <taxon>Pseudomonadati</taxon>
        <taxon>Bacteroidota</taxon>
        <taxon>Chitinophagia</taxon>
        <taxon>Chitinophagales</taxon>
        <taxon>Chitinophagaceae</taxon>
        <taxon>Taibaiella</taxon>
    </lineage>
</organism>
<dbReference type="GO" id="GO:0006417">
    <property type="term" value="P:regulation of translation"/>
    <property type="evidence" value="ECO:0007669"/>
    <property type="project" value="TreeGrafter"/>
</dbReference>
<protein>
    <submittedName>
        <fullName evidence="3">Anti-sigma factor</fullName>
    </submittedName>
</protein>
<feature type="domain" description="Anti-sigma K factor RskA C-terminal" evidence="2">
    <location>
        <begin position="110"/>
        <end position="264"/>
    </location>
</feature>
<feature type="transmembrane region" description="Helical" evidence="1">
    <location>
        <begin position="108"/>
        <end position="128"/>
    </location>
</feature>
<evidence type="ECO:0000259" key="2">
    <source>
        <dbReference type="Pfam" id="PF10099"/>
    </source>
</evidence>
<dbReference type="GO" id="GO:0016989">
    <property type="term" value="F:sigma factor antagonist activity"/>
    <property type="evidence" value="ECO:0007669"/>
    <property type="project" value="TreeGrafter"/>
</dbReference>
<reference evidence="3 4" key="1">
    <citation type="submission" date="2019-09" db="EMBL/GenBank/DDBJ databases">
        <title>Genome sequence and assembly of Taibaiella sp.</title>
        <authorList>
            <person name="Chhetri G."/>
        </authorList>
    </citation>
    <scope>NUCLEOTIDE SEQUENCE [LARGE SCALE GENOMIC DNA]</scope>
    <source>
        <strain evidence="3 4">KVB11</strain>
    </source>
</reference>
<keyword evidence="1" id="KW-0812">Transmembrane</keyword>
<dbReference type="PANTHER" id="PTHR37461:SF1">
    <property type="entry name" value="ANTI-SIGMA-K FACTOR RSKA"/>
    <property type="match status" value="1"/>
</dbReference>
<evidence type="ECO:0000313" key="4">
    <source>
        <dbReference type="Proteomes" id="UP000323632"/>
    </source>
</evidence>
<dbReference type="EMBL" id="VWSH01000002">
    <property type="protein sequence ID" value="KAA5534628.1"/>
    <property type="molecule type" value="Genomic_DNA"/>
</dbReference>
<comment type="caution">
    <text evidence="3">The sequence shown here is derived from an EMBL/GenBank/DDBJ whole genome shotgun (WGS) entry which is preliminary data.</text>
</comment>
<evidence type="ECO:0000313" key="3">
    <source>
        <dbReference type="EMBL" id="KAA5534628.1"/>
    </source>
</evidence>
<evidence type="ECO:0000256" key="1">
    <source>
        <dbReference type="SAM" id="Phobius"/>
    </source>
</evidence>
<keyword evidence="1" id="KW-0472">Membrane</keyword>
<dbReference type="InterPro" id="IPR018764">
    <property type="entry name" value="RskA_C"/>
</dbReference>
<dbReference type="PANTHER" id="PTHR37461">
    <property type="entry name" value="ANTI-SIGMA-K FACTOR RSKA"/>
    <property type="match status" value="1"/>
</dbReference>
<dbReference type="GO" id="GO:0005886">
    <property type="term" value="C:plasma membrane"/>
    <property type="evidence" value="ECO:0007669"/>
    <property type="project" value="InterPro"/>
</dbReference>
<sequence length="274" mass="30168">MDVQQYISSGIIETYVLGMASEEEVRELMMLCEQYPEIKEALLSVQADMEQYATLHAAQPPSGMKEQIWNVLQENNNINSDSPADSSIVSNVIAFKEPEKEKKAFRSMMAAAAVIVIIASVGLNFFFWNKTQSTQQELASMKTEQQQMLASNKAYQEKLAQINSMLLDPAMKSMVLAGVGNHVGTNAMLLWNTSSKEVYLSLKNMPPPPTGKQYQLWAIVDGKPVDAGVYALDSKDDMQKMKVIPSAQMFAITIENEGGSAAPTLDQMVVAGKV</sequence>
<dbReference type="Proteomes" id="UP000323632">
    <property type="component" value="Unassembled WGS sequence"/>
</dbReference>
<dbReference type="InterPro" id="IPR051474">
    <property type="entry name" value="Anti-sigma-K/W_factor"/>
</dbReference>
<keyword evidence="1" id="KW-1133">Transmembrane helix</keyword>
<gene>
    <name evidence="3" type="ORF">F0919_08395</name>
</gene>